<organism evidence="6 7">
    <name type="scientific">Actinocatenispora sera</name>
    <dbReference type="NCBI Taxonomy" id="390989"/>
    <lineage>
        <taxon>Bacteria</taxon>
        <taxon>Bacillati</taxon>
        <taxon>Actinomycetota</taxon>
        <taxon>Actinomycetes</taxon>
        <taxon>Micromonosporales</taxon>
        <taxon>Micromonosporaceae</taxon>
        <taxon>Actinocatenispora</taxon>
    </lineage>
</organism>
<evidence type="ECO:0000256" key="3">
    <source>
        <dbReference type="ARBA" id="ARBA00022679"/>
    </source>
</evidence>
<dbReference type="PROSITE" id="PS00092">
    <property type="entry name" value="N6_MTASE"/>
    <property type="match status" value="1"/>
</dbReference>
<evidence type="ECO:0000313" key="6">
    <source>
        <dbReference type="EMBL" id="BCJ31703.1"/>
    </source>
</evidence>
<dbReference type="GO" id="GO:0008170">
    <property type="term" value="F:N-methyltransferase activity"/>
    <property type="evidence" value="ECO:0007669"/>
    <property type="project" value="UniProtKB-ARBA"/>
</dbReference>
<keyword evidence="7" id="KW-1185">Reference proteome</keyword>
<dbReference type="InterPro" id="IPR004557">
    <property type="entry name" value="PrmC-related"/>
</dbReference>
<evidence type="ECO:0000313" key="7">
    <source>
        <dbReference type="Proteomes" id="UP000680750"/>
    </source>
</evidence>
<keyword evidence="2 6" id="KW-0489">Methyltransferase</keyword>
<keyword evidence="4" id="KW-0949">S-adenosyl-L-methionine</keyword>
<dbReference type="InterPro" id="IPR029063">
    <property type="entry name" value="SAM-dependent_MTases_sf"/>
</dbReference>
<dbReference type="GO" id="GO:0032259">
    <property type="term" value="P:methylation"/>
    <property type="evidence" value="ECO:0007669"/>
    <property type="project" value="UniProtKB-KW"/>
</dbReference>
<dbReference type="GO" id="GO:0003676">
    <property type="term" value="F:nucleic acid binding"/>
    <property type="evidence" value="ECO:0007669"/>
    <property type="project" value="InterPro"/>
</dbReference>
<dbReference type="InterPro" id="IPR002052">
    <property type="entry name" value="DNA_methylase_N6_adenine_CS"/>
</dbReference>
<dbReference type="Pfam" id="PF05175">
    <property type="entry name" value="MTS"/>
    <property type="match status" value="1"/>
</dbReference>
<dbReference type="RefSeq" id="WP_030444017.1">
    <property type="nucleotide sequence ID" value="NZ_AP023354.1"/>
</dbReference>
<dbReference type="NCBIfam" id="TIGR00537">
    <property type="entry name" value="hemK_rel_arch"/>
    <property type="match status" value="1"/>
</dbReference>
<dbReference type="AlphaFoldDB" id="A0A810L8T2"/>
<dbReference type="EMBL" id="AP023354">
    <property type="protein sequence ID" value="BCJ31703.1"/>
    <property type="molecule type" value="Genomic_DNA"/>
</dbReference>
<dbReference type="OrthoDB" id="9800643at2"/>
<dbReference type="Gene3D" id="3.40.50.150">
    <property type="entry name" value="Vaccinia Virus protein VP39"/>
    <property type="match status" value="1"/>
</dbReference>
<dbReference type="InterPro" id="IPR007848">
    <property type="entry name" value="Small_mtfrase_dom"/>
</dbReference>
<evidence type="ECO:0000256" key="4">
    <source>
        <dbReference type="ARBA" id="ARBA00022691"/>
    </source>
</evidence>
<dbReference type="CDD" id="cd02440">
    <property type="entry name" value="AdoMet_MTases"/>
    <property type="match status" value="1"/>
</dbReference>
<dbReference type="Proteomes" id="UP000680750">
    <property type="component" value="Chromosome"/>
</dbReference>
<gene>
    <name evidence="6" type="ORF">Asera_58110</name>
</gene>
<evidence type="ECO:0000256" key="2">
    <source>
        <dbReference type="ARBA" id="ARBA00022603"/>
    </source>
</evidence>
<dbReference type="GO" id="GO:0008757">
    <property type="term" value="F:S-adenosylmethionine-dependent methyltransferase activity"/>
    <property type="evidence" value="ECO:0007669"/>
    <property type="project" value="TreeGrafter"/>
</dbReference>
<comment type="similarity">
    <text evidence="1">Belongs to the eukaryotic/archaeal PrmC-related family.</text>
</comment>
<dbReference type="GO" id="GO:0008276">
    <property type="term" value="F:protein methyltransferase activity"/>
    <property type="evidence" value="ECO:0007669"/>
    <property type="project" value="TreeGrafter"/>
</dbReference>
<dbReference type="PANTHER" id="PTHR45875:SF1">
    <property type="entry name" value="METHYLTRANSFERASE N6AMT1"/>
    <property type="match status" value="1"/>
</dbReference>
<dbReference type="InterPro" id="IPR052190">
    <property type="entry name" value="Euk-Arch_PrmC-MTase"/>
</dbReference>
<protein>
    <submittedName>
        <fullName evidence="6">Methyltransferase</fullName>
    </submittedName>
</protein>
<dbReference type="GO" id="GO:0035657">
    <property type="term" value="C:eRF1 methyltransferase complex"/>
    <property type="evidence" value="ECO:0007669"/>
    <property type="project" value="TreeGrafter"/>
</dbReference>
<feature type="domain" description="Methyltransferase small" evidence="5">
    <location>
        <begin position="15"/>
        <end position="161"/>
    </location>
</feature>
<dbReference type="PANTHER" id="PTHR45875">
    <property type="entry name" value="METHYLTRANSFERASE N6AMT1"/>
    <property type="match status" value="1"/>
</dbReference>
<evidence type="ECO:0000256" key="1">
    <source>
        <dbReference type="ARBA" id="ARBA00006149"/>
    </source>
</evidence>
<proteinExistence type="inferred from homology"/>
<evidence type="ECO:0000259" key="5">
    <source>
        <dbReference type="Pfam" id="PF05175"/>
    </source>
</evidence>
<name>A0A810L8T2_9ACTN</name>
<accession>A0A810L8T2</accession>
<sequence length="212" mass="23361">MWLLTLPGVYRPWHDTWLLARALASERSLPGARVLDLCTGTGALAVLAARRGAADVTAVDIRTNAVWNVRLNALLRRVSVQARRGDVDSTNGSRFDVIVANPPYVPTDVTPRGGQRHWAGGPDGRAVLDRLCAATGRMLAPGGVLLLVQSSLSNEERTLERLRTSGLTAEVVDRRWLPFGPVLLQQRDWLLTGQRIAADQYEEELVVIRARR</sequence>
<dbReference type="KEGG" id="aser:Asera_58110"/>
<reference evidence="6" key="1">
    <citation type="submission" date="2020-08" db="EMBL/GenBank/DDBJ databases">
        <title>Whole genome shotgun sequence of Actinocatenispora sera NBRC 101916.</title>
        <authorList>
            <person name="Komaki H."/>
            <person name="Tamura T."/>
        </authorList>
    </citation>
    <scope>NUCLEOTIDE SEQUENCE</scope>
    <source>
        <strain evidence="6">NBRC 101916</strain>
    </source>
</reference>
<dbReference type="SUPFAM" id="SSF53335">
    <property type="entry name" value="S-adenosyl-L-methionine-dependent methyltransferases"/>
    <property type="match status" value="1"/>
</dbReference>
<keyword evidence="3" id="KW-0808">Transferase</keyword>